<evidence type="ECO:0000313" key="3">
    <source>
        <dbReference type="Proteomes" id="UP000651452"/>
    </source>
</evidence>
<feature type="compositionally biased region" description="Low complexity" evidence="1">
    <location>
        <begin position="234"/>
        <end position="243"/>
    </location>
</feature>
<accession>A0A8H7MG07</accession>
<name>A0A8H7MG07_9PLEO</name>
<dbReference type="OrthoDB" id="3798002at2759"/>
<feature type="compositionally biased region" description="Polar residues" evidence="1">
    <location>
        <begin position="251"/>
        <end position="260"/>
    </location>
</feature>
<evidence type="ECO:0000313" key="2">
    <source>
        <dbReference type="EMBL" id="KAF9693638.1"/>
    </source>
</evidence>
<evidence type="ECO:0000256" key="1">
    <source>
        <dbReference type="SAM" id="MobiDB-lite"/>
    </source>
</evidence>
<organism evidence="2 3">
    <name type="scientific">Ascochyta lentis</name>
    <dbReference type="NCBI Taxonomy" id="205686"/>
    <lineage>
        <taxon>Eukaryota</taxon>
        <taxon>Fungi</taxon>
        <taxon>Dikarya</taxon>
        <taxon>Ascomycota</taxon>
        <taxon>Pezizomycotina</taxon>
        <taxon>Dothideomycetes</taxon>
        <taxon>Pleosporomycetidae</taxon>
        <taxon>Pleosporales</taxon>
        <taxon>Pleosporineae</taxon>
        <taxon>Didymellaceae</taxon>
        <taxon>Ascochyta</taxon>
    </lineage>
</organism>
<comment type="caution">
    <text evidence="2">The sequence shown here is derived from an EMBL/GenBank/DDBJ whole genome shotgun (WGS) entry which is preliminary data.</text>
</comment>
<dbReference type="EMBL" id="RZGK01000015">
    <property type="protein sequence ID" value="KAF9693638.1"/>
    <property type="molecule type" value="Genomic_DNA"/>
</dbReference>
<reference evidence="2" key="1">
    <citation type="submission" date="2018-12" db="EMBL/GenBank/DDBJ databases">
        <authorList>
            <person name="Syme R.A."/>
            <person name="Farfan-Caceres L."/>
            <person name="Lichtenzveig J."/>
        </authorList>
    </citation>
    <scope>NUCLEOTIDE SEQUENCE</scope>
    <source>
        <strain evidence="2">Al4</strain>
    </source>
</reference>
<protein>
    <submittedName>
        <fullName evidence="2">Uncharacterized protein</fullName>
    </submittedName>
</protein>
<proteinExistence type="predicted"/>
<dbReference type="AlphaFoldDB" id="A0A8H7MG07"/>
<keyword evidence="3" id="KW-1185">Reference proteome</keyword>
<feature type="compositionally biased region" description="Polar residues" evidence="1">
    <location>
        <begin position="288"/>
        <end position="327"/>
    </location>
</feature>
<feature type="compositionally biased region" description="Polar residues" evidence="1">
    <location>
        <begin position="184"/>
        <end position="227"/>
    </location>
</feature>
<sequence length="343" mass="37090">MAASRKPDSDKSSEYAIAASKGFSYYLPKSAQQDLQKLLKQLPSPARSIYDEYYRDLMCSKACAAESAAAMATFVTESFPVVARRHNAFAGKMNAEIQSDMHEGYLPILFPIVREPRVRVKEVAAADSGSEKRKRGTVSTAKSLVRGETSNKKAKTKVDAQSTTSLEPEVDSLPSPTHVPNADVPSSTHPQPDKTSASTGTAKHQNENDAQPPTPDSTHNTNAKQSTSPPPLAQQPQPNSPQTTTPPPPTFDTSHTISTAPTPPIQHARATEPNTPGPEQEHHDPTSHDTTSPIAHTPQTSKPSTSALELESPTNSPTPTATFFSEEQSWDEGMRAIESFPWE</sequence>
<gene>
    <name evidence="2" type="ORF">EKO04_008246</name>
</gene>
<feature type="region of interest" description="Disordered" evidence="1">
    <location>
        <begin position="123"/>
        <end position="343"/>
    </location>
</feature>
<dbReference type="Proteomes" id="UP000651452">
    <property type="component" value="Unassembled WGS sequence"/>
</dbReference>
<reference evidence="2" key="2">
    <citation type="submission" date="2020-09" db="EMBL/GenBank/DDBJ databases">
        <title>Reference genome assembly for Australian Ascochyta lentis isolate Al4.</title>
        <authorList>
            <person name="Lee R.C."/>
            <person name="Farfan-Caceres L.M."/>
            <person name="Debler J.W."/>
            <person name="Williams A.H."/>
            <person name="Henares B.M."/>
        </authorList>
    </citation>
    <scope>NUCLEOTIDE SEQUENCE</scope>
    <source>
        <strain evidence="2">Al4</strain>
    </source>
</reference>